<name>A0A2H1FGD8_9ARCH</name>
<keyword evidence="2" id="KW-1185">Reference proteome</keyword>
<dbReference type="Proteomes" id="UP000230607">
    <property type="component" value="Chromosome 1"/>
</dbReference>
<evidence type="ECO:0000313" key="2">
    <source>
        <dbReference type="Proteomes" id="UP000230607"/>
    </source>
</evidence>
<proteinExistence type="predicted"/>
<evidence type="ECO:0000313" key="1">
    <source>
        <dbReference type="EMBL" id="SMH71841.1"/>
    </source>
</evidence>
<organism evidence="1 2">
    <name type="scientific">Candidatus Nitrosotalea okcheonensis</name>
    <dbReference type="NCBI Taxonomy" id="1903276"/>
    <lineage>
        <taxon>Archaea</taxon>
        <taxon>Nitrososphaerota</taxon>
        <taxon>Nitrososphaeria</taxon>
        <taxon>Nitrosotaleales</taxon>
        <taxon>Nitrosotaleaceae</taxon>
        <taxon>Nitrosotalea</taxon>
    </lineage>
</organism>
<dbReference type="AlphaFoldDB" id="A0A2H1FGD8"/>
<accession>A0A2H1FGD8</accession>
<sequence length="100" mass="11849">MSQIIKQNRTWVLMSQLRDNTTKEDLEKITPSIIELVYKWQSKGRFIWSGPLSDEKTGMAIFEATEEEAQEFHEEYGRICSEMLDHSLYQWESIPFLSML</sequence>
<reference evidence="2" key="1">
    <citation type="submission" date="2017-03" db="EMBL/GenBank/DDBJ databases">
        <authorList>
            <person name="Herbold C."/>
        </authorList>
    </citation>
    <scope>NUCLEOTIDE SEQUENCE [LARGE SCALE GENOMIC DNA]</scope>
</reference>
<dbReference type="OrthoDB" id="330at2157"/>
<protein>
    <submittedName>
        <fullName evidence="1">Uncharacterized protein</fullName>
    </submittedName>
</protein>
<gene>
    <name evidence="1" type="ORF">NCS_11653</name>
</gene>
<dbReference type="EMBL" id="LT841358">
    <property type="protein sequence ID" value="SMH71841.1"/>
    <property type="molecule type" value="Genomic_DNA"/>
</dbReference>